<dbReference type="EMBL" id="JBHSWE010000001">
    <property type="protein sequence ID" value="MFC6671354.1"/>
    <property type="molecule type" value="Genomic_DNA"/>
</dbReference>
<dbReference type="RefSeq" id="WP_379909867.1">
    <property type="nucleotide sequence ID" value="NZ_JBHSWE010000001.1"/>
</dbReference>
<evidence type="ECO:0000256" key="1">
    <source>
        <dbReference type="SAM" id="Phobius"/>
    </source>
</evidence>
<dbReference type="Proteomes" id="UP001596422">
    <property type="component" value="Unassembled WGS sequence"/>
</dbReference>
<keyword evidence="1" id="KW-0472">Membrane</keyword>
<evidence type="ECO:0000313" key="2">
    <source>
        <dbReference type="EMBL" id="MFC6671354.1"/>
    </source>
</evidence>
<protein>
    <recommendedName>
        <fullName evidence="4">DUF3311 domain-containing protein</fullName>
    </recommendedName>
</protein>
<keyword evidence="1" id="KW-0812">Transmembrane</keyword>
<sequence length="66" mass="7212">MMRPSPLPGRLVALTLLAALLFAPPLIGLFDRPGEEGLSRLPLYLFGAWALVILAAALLLERRDED</sequence>
<name>A0ABW2A246_9GAMM</name>
<evidence type="ECO:0008006" key="4">
    <source>
        <dbReference type="Google" id="ProtNLM"/>
    </source>
</evidence>
<comment type="caution">
    <text evidence="2">The sequence shown here is derived from an EMBL/GenBank/DDBJ whole genome shotgun (WGS) entry which is preliminary data.</text>
</comment>
<organism evidence="2 3">
    <name type="scientific">Marinobacterium aestuariivivens</name>
    <dbReference type="NCBI Taxonomy" id="1698799"/>
    <lineage>
        <taxon>Bacteria</taxon>
        <taxon>Pseudomonadati</taxon>
        <taxon>Pseudomonadota</taxon>
        <taxon>Gammaproteobacteria</taxon>
        <taxon>Oceanospirillales</taxon>
        <taxon>Oceanospirillaceae</taxon>
        <taxon>Marinobacterium</taxon>
    </lineage>
</organism>
<keyword evidence="3" id="KW-1185">Reference proteome</keyword>
<accession>A0ABW2A246</accession>
<gene>
    <name evidence="2" type="ORF">ACFQDL_15690</name>
</gene>
<feature type="transmembrane region" description="Helical" evidence="1">
    <location>
        <begin position="44"/>
        <end position="60"/>
    </location>
</feature>
<reference evidence="3" key="1">
    <citation type="journal article" date="2019" name="Int. J. Syst. Evol. Microbiol.">
        <title>The Global Catalogue of Microorganisms (GCM) 10K type strain sequencing project: providing services to taxonomists for standard genome sequencing and annotation.</title>
        <authorList>
            <consortium name="The Broad Institute Genomics Platform"/>
            <consortium name="The Broad Institute Genome Sequencing Center for Infectious Disease"/>
            <person name="Wu L."/>
            <person name="Ma J."/>
        </authorList>
    </citation>
    <scope>NUCLEOTIDE SEQUENCE [LARGE SCALE GENOMIC DNA]</scope>
    <source>
        <strain evidence="3">NBRC 111756</strain>
    </source>
</reference>
<keyword evidence="1" id="KW-1133">Transmembrane helix</keyword>
<evidence type="ECO:0000313" key="3">
    <source>
        <dbReference type="Proteomes" id="UP001596422"/>
    </source>
</evidence>
<proteinExistence type="predicted"/>